<sequence>MADTKVSLTGREAWRLLGASSLVLALAACSGLPTAPTQPVRYDLGMADLAAPAANAAAPSVAPVPLVLAEVQAPGLPEGLTAMFYRLNYSDSQQLRAYQNARWSLPPAQMVEQRLRMRLGLERPVLSGKDNVRPLLADRRSIAQLRVTVDEFNQVFDSASNSRALLRLSASLIGAGESAGNQLLGQKVFTVEVPSNSADAAGGAQAMARAVDEAAAQLSRWLQGYGR</sequence>
<dbReference type="PATRIC" id="fig|285.49.peg.4657"/>
<reference evidence="5" key="2">
    <citation type="submission" date="2014-06" db="EMBL/GenBank/DDBJ databases">
        <title>Draft genome sequence of C. testosteroni WDL7.</title>
        <authorList>
            <person name="Wu Y."/>
            <person name="Seshan H."/>
            <person name="Arumugam K."/>
        </authorList>
    </citation>
    <scope>NUCLEOTIDE SEQUENCE [LARGE SCALE GENOMIC DNA]</scope>
    <source>
        <strain evidence="5">WDL7</strain>
    </source>
</reference>
<evidence type="ECO:0000313" key="2">
    <source>
        <dbReference type="EMBL" id="KGH27482.1"/>
    </source>
</evidence>
<evidence type="ECO:0000259" key="1">
    <source>
        <dbReference type="Pfam" id="PF03886"/>
    </source>
</evidence>
<organism evidence="2 4">
    <name type="scientific">Comamonas testosteroni</name>
    <name type="common">Pseudomonas testosteroni</name>
    <dbReference type="NCBI Taxonomy" id="285"/>
    <lineage>
        <taxon>Bacteria</taxon>
        <taxon>Pseudomonadati</taxon>
        <taxon>Pseudomonadota</taxon>
        <taxon>Betaproteobacteria</taxon>
        <taxon>Burkholderiales</taxon>
        <taxon>Comamonadaceae</taxon>
        <taxon>Comamonas</taxon>
    </lineage>
</organism>
<dbReference type="Proteomes" id="UP000037442">
    <property type="component" value="Unassembled WGS sequence"/>
</dbReference>
<feature type="domain" description="ABC-type transport auxiliary lipoprotein component" evidence="1">
    <location>
        <begin position="52"/>
        <end position="218"/>
    </location>
</feature>
<dbReference type="Pfam" id="PF03886">
    <property type="entry name" value="ABC_trans_aux"/>
    <property type="match status" value="1"/>
</dbReference>
<dbReference type="RefSeq" id="WP_034372341.1">
    <property type="nucleotide sequence ID" value="NZ_AWOR01000060.1"/>
</dbReference>
<accession>A0A096HF21</accession>
<evidence type="ECO:0000313" key="3">
    <source>
        <dbReference type="EMBL" id="KOC30157.1"/>
    </source>
</evidence>
<name>A0A096HF21_COMTE</name>
<dbReference type="EMBL" id="AWOR01000060">
    <property type="protein sequence ID" value="KGH27482.1"/>
    <property type="molecule type" value="Genomic_DNA"/>
</dbReference>
<dbReference type="EMBL" id="JNVD01000006">
    <property type="protein sequence ID" value="KOC30157.1"/>
    <property type="molecule type" value="Genomic_DNA"/>
</dbReference>
<comment type="caution">
    <text evidence="2">The sequence shown here is derived from an EMBL/GenBank/DDBJ whole genome shotgun (WGS) entry which is preliminary data.</text>
</comment>
<evidence type="ECO:0000313" key="4">
    <source>
        <dbReference type="Proteomes" id="UP000029553"/>
    </source>
</evidence>
<gene>
    <name evidence="3" type="ORF">GL58_22480</name>
    <name evidence="2" type="ORF">P353_18435</name>
</gene>
<reference evidence="2 4" key="1">
    <citation type="submission" date="2013-09" db="EMBL/GenBank/DDBJ databases">
        <title>High correlation between genotypes and phenotypes of environmental bacteria Comamonas testosteroni strains.</title>
        <authorList>
            <person name="Liu L."/>
            <person name="Zhu W."/>
            <person name="Xia X."/>
            <person name="Xu B."/>
            <person name="Luo M."/>
            <person name="Wang G."/>
        </authorList>
    </citation>
    <scope>NUCLEOTIDE SEQUENCE [LARGE SCALE GENOMIC DNA]</scope>
    <source>
        <strain evidence="2 4">JL40</strain>
    </source>
</reference>
<dbReference type="Proteomes" id="UP000029553">
    <property type="component" value="Unassembled WGS sequence"/>
</dbReference>
<evidence type="ECO:0000313" key="5">
    <source>
        <dbReference type="Proteomes" id="UP000037442"/>
    </source>
</evidence>
<reference evidence="3" key="3">
    <citation type="submission" date="2014-06" db="EMBL/GenBank/DDBJ databases">
        <title>Three species of the Botryosphaeriales overlap on five unrelated trees in China, with a novel species.</title>
        <authorList>
            <person name="Tian C."/>
            <person name="Fan X."/>
        </authorList>
    </citation>
    <scope>NUCLEOTIDE SEQUENCE</scope>
    <source>
        <strain evidence="3">WDL7</strain>
    </source>
</reference>
<protein>
    <recommendedName>
        <fullName evidence="1">ABC-type transport auxiliary lipoprotein component domain-containing protein</fullName>
    </recommendedName>
</protein>
<dbReference type="SUPFAM" id="SSF159594">
    <property type="entry name" value="XCC0632-like"/>
    <property type="match status" value="1"/>
</dbReference>
<dbReference type="Gene3D" id="3.40.50.10610">
    <property type="entry name" value="ABC-type transport auxiliary lipoprotein component"/>
    <property type="match status" value="1"/>
</dbReference>
<dbReference type="InterPro" id="IPR005586">
    <property type="entry name" value="ABC_trans_aux"/>
</dbReference>
<proteinExistence type="predicted"/>
<dbReference type="AlphaFoldDB" id="A0A096HF21"/>
<dbReference type="PROSITE" id="PS51257">
    <property type="entry name" value="PROKAR_LIPOPROTEIN"/>
    <property type="match status" value="1"/>
</dbReference>